<keyword evidence="4" id="KW-0328">Glycosyltransferase</keyword>
<evidence type="ECO:0000256" key="5">
    <source>
        <dbReference type="ARBA" id="ARBA00022679"/>
    </source>
</evidence>
<keyword evidence="9" id="KW-0333">Golgi apparatus</keyword>
<dbReference type="Gene3D" id="3.90.1480.20">
    <property type="entry name" value="Glycosyl transferase family 29"/>
    <property type="match status" value="1"/>
</dbReference>
<protein>
    <recommendedName>
        <fullName evidence="14">alpha-N-acetylgalactosaminide alpha-2,6-sialyltransferase</fullName>
        <ecNumber evidence="14">2.4.3.3</ecNumber>
    </recommendedName>
</protein>
<evidence type="ECO:0000256" key="17">
    <source>
        <dbReference type="SAM" id="SignalP"/>
    </source>
</evidence>
<evidence type="ECO:0000313" key="19">
    <source>
        <dbReference type="Proteomes" id="UP001557470"/>
    </source>
</evidence>
<accession>A0ABD0WBY7</accession>
<evidence type="ECO:0000256" key="12">
    <source>
        <dbReference type="ARBA" id="ARBA00023180"/>
    </source>
</evidence>
<sequence>MKDWMWKIFRPTNGAFALFLALHTCDLVDAYGFITEDYKKYSNYYVDRKPDTKVIFYANHDYSLEIQTWKKLHDAKIIWLYQRKQDS</sequence>
<dbReference type="InterPro" id="IPR038578">
    <property type="entry name" value="GT29-like_sf"/>
</dbReference>
<dbReference type="InterPro" id="IPR001675">
    <property type="entry name" value="Glyco_trans_29"/>
</dbReference>
<dbReference type="GO" id="GO:0001665">
    <property type="term" value="F:alpha-N-acetylgalactosaminide alpha-2,6-sialyltransferase activity"/>
    <property type="evidence" value="ECO:0007669"/>
    <property type="project" value="UniProtKB-EC"/>
</dbReference>
<evidence type="ECO:0000256" key="6">
    <source>
        <dbReference type="ARBA" id="ARBA00022692"/>
    </source>
</evidence>
<feature type="signal peptide" evidence="17">
    <location>
        <begin position="1"/>
        <end position="30"/>
    </location>
</feature>
<evidence type="ECO:0000256" key="9">
    <source>
        <dbReference type="ARBA" id="ARBA00023034"/>
    </source>
</evidence>
<dbReference type="PANTHER" id="PTHR45941">
    <property type="entry name" value="ALPHA-N-ACETYLGALACTOSAMINIDE ALPHA-2,6-SIALYLTRANSFERASE 2-LIKE-RELATED"/>
    <property type="match status" value="1"/>
</dbReference>
<evidence type="ECO:0000256" key="14">
    <source>
        <dbReference type="ARBA" id="ARBA00039109"/>
    </source>
</evidence>
<organism evidence="18 19">
    <name type="scientific">Umbra pygmaea</name>
    <name type="common">Eastern mudminnow</name>
    <dbReference type="NCBI Taxonomy" id="75934"/>
    <lineage>
        <taxon>Eukaryota</taxon>
        <taxon>Metazoa</taxon>
        <taxon>Chordata</taxon>
        <taxon>Craniata</taxon>
        <taxon>Vertebrata</taxon>
        <taxon>Euteleostomi</taxon>
        <taxon>Actinopterygii</taxon>
        <taxon>Neopterygii</taxon>
        <taxon>Teleostei</taxon>
        <taxon>Protacanthopterygii</taxon>
        <taxon>Esociformes</taxon>
        <taxon>Umbridae</taxon>
        <taxon>Umbra</taxon>
    </lineage>
</organism>
<keyword evidence="19" id="KW-1185">Reference proteome</keyword>
<dbReference type="Proteomes" id="UP001557470">
    <property type="component" value="Unassembled WGS sequence"/>
</dbReference>
<keyword evidence="17" id="KW-0732">Signal</keyword>
<evidence type="ECO:0000256" key="10">
    <source>
        <dbReference type="ARBA" id="ARBA00023136"/>
    </source>
</evidence>
<keyword evidence="5" id="KW-0808">Transferase</keyword>
<evidence type="ECO:0000256" key="3">
    <source>
        <dbReference type="ARBA" id="ARBA00006003"/>
    </source>
</evidence>
<proteinExistence type="inferred from homology"/>
<dbReference type="AlphaFoldDB" id="A0ABD0WBY7"/>
<evidence type="ECO:0000256" key="15">
    <source>
        <dbReference type="ARBA" id="ARBA00050664"/>
    </source>
</evidence>
<evidence type="ECO:0000256" key="2">
    <source>
        <dbReference type="ARBA" id="ARBA00004922"/>
    </source>
</evidence>
<feature type="chain" id="PRO_5044777951" description="alpha-N-acetylgalactosaminide alpha-2,6-sialyltransferase" evidence="17">
    <location>
        <begin position="31"/>
        <end position="87"/>
    </location>
</feature>
<comment type="catalytic activity">
    <reaction evidence="16">
        <text>a 3-O-[N-acetyl-alpha-D-galactosaminyl]-L-threonyl-[protein] + CMP-N-acetyl-beta-neuraminate = a 3-O-[N-acetyl-alpha-neuraminosyl-(2-&gt;6)-N-acetyl-alpha-D-galactosaminyl]-L-threonyl-[protein] + CMP + H(+)</text>
        <dbReference type="Rhea" id="RHEA:81643"/>
        <dbReference type="Rhea" id="RHEA-COMP:11689"/>
        <dbReference type="Rhea" id="RHEA-COMP:19720"/>
        <dbReference type="ChEBI" id="CHEBI:15378"/>
        <dbReference type="ChEBI" id="CHEBI:57812"/>
        <dbReference type="ChEBI" id="CHEBI:60377"/>
        <dbReference type="ChEBI" id="CHEBI:87075"/>
        <dbReference type="ChEBI" id="CHEBI:231970"/>
    </reaction>
    <physiologicalReaction direction="left-to-right" evidence="16">
        <dbReference type="Rhea" id="RHEA:81644"/>
    </physiologicalReaction>
</comment>
<comment type="catalytic activity">
    <reaction evidence="13">
        <text>a beta-D-galactosyl-(1-&gt;3)-N-acetyl-alpha-D-galactosaminyl derivative + CMP-N-acetyl-beta-neuraminate = a beta-D-galactosyl-(1-&gt;3)-[N-acetyl-alpha-neuraminyl-(2-&gt;6)]-N-acetyl-alpha-D-galactosaminyl derivative + CMP + H(+)</text>
        <dbReference type="Rhea" id="RHEA:11136"/>
        <dbReference type="ChEBI" id="CHEBI:15378"/>
        <dbReference type="ChEBI" id="CHEBI:57812"/>
        <dbReference type="ChEBI" id="CHEBI:60377"/>
        <dbReference type="ChEBI" id="CHEBI:133470"/>
        <dbReference type="ChEBI" id="CHEBI:140764"/>
        <dbReference type="EC" id="2.4.3.3"/>
    </reaction>
    <physiologicalReaction direction="left-to-right" evidence="13">
        <dbReference type="Rhea" id="RHEA:11137"/>
    </physiologicalReaction>
</comment>
<evidence type="ECO:0000256" key="11">
    <source>
        <dbReference type="ARBA" id="ARBA00023157"/>
    </source>
</evidence>
<keyword evidence="8" id="KW-1133">Transmembrane helix</keyword>
<comment type="subcellular location">
    <subcellularLocation>
        <location evidence="1">Golgi apparatus membrane</location>
        <topology evidence="1">Single-pass type II membrane protein</topology>
    </subcellularLocation>
</comment>
<evidence type="ECO:0000256" key="13">
    <source>
        <dbReference type="ARBA" id="ARBA00036348"/>
    </source>
</evidence>
<evidence type="ECO:0000256" key="16">
    <source>
        <dbReference type="ARBA" id="ARBA00052285"/>
    </source>
</evidence>
<keyword evidence="10" id="KW-0472">Membrane</keyword>
<keyword evidence="6" id="KW-0812">Transmembrane</keyword>
<dbReference type="GO" id="GO:0000139">
    <property type="term" value="C:Golgi membrane"/>
    <property type="evidence" value="ECO:0007669"/>
    <property type="project" value="UniProtKB-SubCell"/>
</dbReference>
<gene>
    <name evidence="18" type="ORF">UPYG_G00353600</name>
</gene>
<evidence type="ECO:0000256" key="1">
    <source>
        <dbReference type="ARBA" id="ARBA00004323"/>
    </source>
</evidence>
<comment type="pathway">
    <text evidence="2">Protein modification; protein glycosylation.</text>
</comment>
<evidence type="ECO:0000256" key="8">
    <source>
        <dbReference type="ARBA" id="ARBA00022989"/>
    </source>
</evidence>
<keyword evidence="7" id="KW-0735">Signal-anchor</keyword>
<comment type="caution">
    <text evidence="18">The sequence shown here is derived from an EMBL/GenBank/DDBJ whole genome shotgun (WGS) entry which is preliminary data.</text>
</comment>
<evidence type="ECO:0000256" key="4">
    <source>
        <dbReference type="ARBA" id="ARBA00022676"/>
    </source>
</evidence>
<comment type="catalytic activity">
    <reaction evidence="15">
        <text>a 3-O-[N-acetyl-alpha-neuraminyl-(2-&gt;3)-beta-D-galactosyl-(1-&gt;3)-N-acetyl-alpha-D-galactosaminyl]-L-threonyl-[protein] + CMP-N-acetyl-beta-neuraminate = a 3-O-{alpha-Neu5Ac-(2-&gt;3)-beta-D-Gal-(1-&gt;3)-[alpha-Neu5Ac-(2-&gt;6)]-alpha-D-GalNAc}-L-threonyl-[protein] + CMP + H(+)</text>
        <dbReference type="Rhea" id="RHEA:81659"/>
        <dbReference type="Rhea" id="RHEA-COMP:14417"/>
        <dbReference type="Rhea" id="RHEA-COMP:16763"/>
        <dbReference type="ChEBI" id="CHEBI:15378"/>
        <dbReference type="ChEBI" id="CHEBI:57812"/>
        <dbReference type="ChEBI" id="CHEBI:60377"/>
        <dbReference type="ChEBI" id="CHEBI:139598"/>
        <dbReference type="ChEBI" id="CHEBI:156398"/>
    </reaction>
    <physiologicalReaction direction="left-to-right" evidence="15">
        <dbReference type="Rhea" id="RHEA:81660"/>
    </physiologicalReaction>
</comment>
<keyword evidence="11" id="KW-1015">Disulfide bond</keyword>
<dbReference type="EMBL" id="JAGEUA010000031">
    <property type="protein sequence ID" value="KAL0961632.1"/>
    <property type="molecule type" value="Genomic_DNA"/>
</dbReference>
<reference evidence="18 19" key="1">
    <citation type="submission" date="2024-06" db="EMBL/GenBank/DDBJ databases">
        <authorList>
            <person name="Pan Q."/>
            <person name="Wen M."/>
            <person name="Jouanno E."/>
            <person name="Zahm M."/>
            <person name="Klopp C."/>
            <person name="Cabau C."/>
            <person name="Louis A."/>
            <person name="Berthelot C."/>
            <person name="Parey E."/>
            <person name="Roest Crollius H."/>
            <person name="Montfort J."/>
            <person name="Robinson-Rechavi M."/>
            <person name="Bouchez O."/>
            <person name="Lampietro C."/>
            <person name="Lopez Roques C."/>
            <person name="Donnadieu C."/>
            <person name="Postlethwait J."/>
            <person name="Bobe J."/>
            <person name="Verreycken H."/>
            <person name="Guiguen Y."/>
        </authorList>
    </citation>
    <scope>NUCLEOTIDE SEQUENCE [LARGE SCALE GENOMIC DNA]</scope>
    <source>
        <strain evidence="18">Up_M1</strain>
        <tissue evidence="18">Testis</tissue>
    </source>
</reference>
<dbReference type="EC" id="2.4.3.3" evidence="14"/>
<evidence type="ECO:0000313" key="18">
    <source>
        <dbReference type="EMBL" id="KAL0961632.1"/>
    </source>
</evidence>
<dbReference type="PANTHER" id="PTHR45941:SF1">
    <property type="entry name" value="ALPHA-N-ACETYLGALACTOSAMINIDE ALPHA-2,6-SIALYLTRANSFERASE 1"/>
    <property type="match status" value="1"/>
</dbReference>
<name>A0ABD0WBY7_UMBPY</name>
<dbReference type="Pfam" id="PF00777">
    <property type="entry name" value="Glyco_transf_29"/>
    <property type="match status" value="1"/>
</dbReference>
<keyword evidence="12" id="KW-0325">Glycoprotein</keyword>
<evidence type="ECO:0000256" key="7">
    <source>
        <dbReference type="ARBA" id="ARBA00022968"/>
    </source>
</evidence>
<comment type="similarity">
    <text evidence="3">Belongs to the glycosyltransferase 29 family.</text>
</comment>